<feature type="compositionally biased region" description="Low complexity" evidence="1">
    <location>
        <begin position="769"/>
        <end position="779"/>
    </location>
</feature>
<feature type="compositionally biased region" description="Polar residues" evidence="1">
    <location>
        <begin position="213"/>
        <end position="222"/>
    </location>
</feature>
<feature type="compositionally biased region" description="Polar residues" evidence="1">
    <location>
        <begin position="542"/>
        <end position="567"/>
    </location>
</feature>
<feature type="compositionally biased region" description="Low complexity" evidence="1">
    <location>
        <begin position="184"/>
        <end position="193"/>
    </location>
</feature>
<organism evidence="3 4">
    <name type="scientific">Lipomyces tetrasporus</name>
    <dbReference type="NCBI Taxonomy" id="54092"/>
    <lineage>
        <taxon>Eukaryota</taxon>
        <taxon>Fungi</taxon>
        <taxon>Dikarya</taxon>
        <taxon>Ascomycota</taxon>
        <taxon>Saccharomycotina</taxon>
        <taxon>Lipomycetes</taxon>
        <taxon>Lipomycetales</taxon>
        <taxon>Lipomycetaceae</taxon>
        <taxon>Lipomyces</taxon>
    </lineage>
</organism>
<dbReference type="RefSeq" id="XP_056047653.1">
    <property type="nucleotide sequence ID" value="XM_056184681.1"/>
</dbReference>
<feature type="region of interest" description="Disordered" evidence="1">
    <location>
        <begin position="400"/>
        <end position="436"/>
    </location>
</feature>
<evidence type="ECO:0000259" key="2">
    <source>
        <dbReference type="Pfam" id="PF04212"/>
    </source>
</evidence>
<dbReference type="PANTHER" id="PTHR37327:SF1">
    <property type="entry name" value="MICROTUBULE INTERACTING AND TRANSPORT DOMAIN-CONTAINING PROTEIN"/>
    <property type="match status" value="1"/>
</dbReference>
<dbReference type="GeneID" id="80879847"/>
<evidence type="ECO:0000256" key="1">
    <source>
        <dbReference type="SAM" id="MobiDB-lite"/>
    </source>
</evidence>
<feature type="compositionally biased region" description="Acidic residues" evidence="1">
    <location>
        <begin position="420"/>
        <end position="430"/>
    </location>
</feature>
<dbReference type="Proteomes" id="UP001217417">
    <property type="component" value="Unassembled WGS sequence"/>
</dbReference>
<feature type="compositionally biased region" description="Low complexity" evidence="1">
    <location>
        <begin position="253"/>
        <end position="271"/>
    </location>
</feature>
<dbReference type="Pfam" id="PF04212">
    <property type="entry name" value="MIT"/>
    <property type="match status" value="1"/>
</dbReference>
<sequence length="935" mass="99546">MRSQPWAPLPPRPSIVSGINARDTGSSTRPSAFPDEVDDTYAMDRSSTASSVENAHGSGKQVYTAWPDTFFATGQYDEDDDQADSDEKVLAGVANENPSSRKIMLKALAKANDAVVLDNDGNSEGAKLAYIEACSLIQIGIERSSKADDRAKLRKIHDVYEQRISELQLGSVSASEGSIPPSPLSRSRPQSFRKSFAGDPSARRRSLAYAQELGSQSSNDSSGPAFRDVFPPQVPEDAGLSDGPTPPGQWHRSMNVRGSTSSMSSTSGAVSPLTSMARRGTISTPSSPPPLRPTTADTPGANSSDQQFNDTDSFFEPPSPPISIVEPNMESVDQESQEAENIVYPPLQRNNSGQSITISKYLDILQKHPENQLSADMTVGQVLQQFDLDVELAKARFGHPPVRPMAQKTKSVARPSGGGEDADEDSDGANEVEPGLGLYYDEPLGRTHIASSAASVESTISGPASSVKSVGSVQADDAEGVDTTESEDMTTPTPQSITTFKTEHSSPPTNAEVSHKTLALGRSASVNSRSSSSSPSGVKSATNARKVTSSLRALVSRTGSSPASSNGSAVAAESLAPAPSLASRPITRSQSTNTSRSSVSLPVSKDQSTPSSASTSSFPTNGTLLTPAGPISTEVRRDAVRRGESLPPPPANPVSRPFWLMRNIRAAITCPTGGLITDRLRLCPQVFLLPGVKLRSQDEKTSACESIIAALLQFEDSPSLQRFAQLERVMNRIEMQLQRILVPDGSDFTHGFGGFGGNEFSMLGRKSSKSSQASSGSDASSDRRRSSVASESSSQKSRSWKKSNSRTAPAPPMSVSSRSSSLTVPTAVSVDENRIPGRNADGKVAASSIPGEVLRGPLGSYLRVLVVLFDRAQLIEQIPVLISADKLPIDTQARVDKAVRRASEFFGRVICKFVLADIADLMDKYIRKGSRWMLA</sequence>
<name>A0AAD7QZB6_9ASCO</name>
<feature type="region of interest" description="Disordered" evidence="1">
    <location>
        <begin position="1"/>
        <end position="58"/>
    </location>
</feature>
<feature type="compositionally biased region" description="Polar residues" evidence="1">
    <location>
        <begin position="489"/>
        <end position="512"/>
    </location>
</feature>
<comment type="caution">
    <text evidence="3">The sequence shown here is derived from an EMBL/GenBank/DDBJ whole genome shotgun (WGS) entry which is preliminary data.</text>
</comment>
<feature type="compositionally biased region" description="Low complexity" evidence="1">
    <location>
        <begin position="521"/>
        <end position="541"/>
    </location>
</feature>
<feature type="region of interest" description="Disordered" evidence="1">
    <location>
        <begin position="763"/>
        <end position="843"/>
    </location>
</feature>
<dbReference type="AlphaFoldDB" id="A0AAD7QZB6"/>
<feature type="compositionally biased region" description="Low complexity" evidence="1">
    <location>
        <begin position="568"/>
        <end position="600"/>
    </location>
</feature>
<feature type="compositionally biased region" description="Polar residues" evidence="1">
    <location>
        <begin position="457"/>
        <end position="472"/>
    </location>
</feature>
<feature type="compositionally biased region" description="Polar residues" evidence="1">
    <location>
        <begin position="296"/>
        <end position="312"/>
    </location>
</feature>
<feature type="compositionally biased region" description="Low complexity" evidence="1">
    <location>
        <begin position="787"/>
        <end position="797"/>
    </location>
</feature>
<dbReference type="Gene3D" id="1.20.58.80">
    <property type="entry name" value="Phosphotransferase system, lactose/cellobiose-type IIA subunit"/>
    <property type="match status" value="1"/>
</dbReference>
<feature type="region of interest" description="Disordered" evidence="1">
    <location>
        <begin position="457"/>
        <end position="654"/>
    </location>
</feature>
<dbReference type="SUPFAM" id="SSF116846">
    <property type="entry name" value="MIT domain"/>
    <property type="match status" value="1"/>
</dbReference>
<feature type="compositionally biased region" description="Low complexity" evidence="1">
    <location>
        <begin position="608"/>
        <end position="620"/>
    </location>
</feature>
<reference evidence="3" key="1">
    <citation type="submission" date="2023-03" db="EMBL/GenBank/DDBJ databases">
        <title>Near-Complete genome sequence of Lipomyces tetrasporous NRRL Y-64009, an oleaginous yeast capable of growing on lignocellulosic hydrolysates.</title>
        <authorList>
            <consortium name="Lawrence Berkeley National Laboratory"/>
            <person name="Jagtap S.S."/>
            <person name="Liu J.-J."/>
            <person name="Walukiewicz H.E."/>
            <person name="Pangilinan J."/>
            <person name="Lipzen A."/>
            <person name="Ahrendt S."/>
            <person name="Koriabine M."/>
            <person name="Cobaugh K."/>
            <person name="Salamov A."/>
            <person name="Yoshinaga Y."/>
            <person name="Ng V."/>
            <person name="Daum C."/>
            <person name="Grigoriev I.V."/>
            <person name="Slininger P.J."/>
            <person name="Dien B.S."/>
            <person name="Jin Y.-S."/>
            <person name="Rao C.V."/>
        </authorList>
    </citation>
    <scope>NUCLEOTIDE SEQUENCE</scope>
    <source>
        <strain evidence="3">NRRL Y-64009</strain>
    </source>
</reference>
<feature type="compositionally biased region" description="Acidic residues" evidence="1">
    <location>
        <begin position="476"/>
        <end position="488"/>
    </location>
</feature>
<gene>
    <name evidence="3" type="ORF">POJ06DRAFT_15183</name>
</gene>
<keyword evidence="4" id="KW-1185">Reference proteome</keyword>
<accession>A0AAD7QZB6</accession>
<feature type="compositionally biased region" description="Basic and acidic residues" evidence="1">
    <location>
        <begin position="634"/>
        <end position="644"/>
    </location>
</feature>
<dbReference type="InterPro" id="IPR007330">
    <property type="entry name" value="MIT_dom"/>
</dbReference>
<evidence type="ECO:0000313" key="3">
    <source>
        <dbReference type="EMBL" id="KAJ8104203.1"/>
    </source>
</evidence>
<proteinExistence type="predicted"/>
<feature type="region of interest" description="Disordered" evidence="1">
    <location>
        <begin position="171"/>
        <end position="333"/>
    </location>
</feature>
<protein>
    <recommendedName>
        <fullName evidence="2">MIT domain-containing protein</fullName>
    </recommendedName>
</protein>
<evidence type="ECO:0000313" key="4">
    <source>
        <dbReference type="Proteomes" id="UP001217417"/>
    </source>
</evidence>
<dbReference type="PANTHER" id="PTHR37327">
    <property type="entry name" value="CHROMOSOME 1, WHOLE GENOME SHOTGUN SEQUENCE"/>
    <property type="match status" value="1"/>
</dbReference>
<dbReference type="InterPro" id="IPR036181">
    <property type="entry name" value="MIT_dom_sf"/>
</dbReference>
<dbReference type="EMBL" id="JARPMG010000001">
    <property type="protein sequence ID" value="KAJ8104203.1"/>
    <property type="molecule type" value="Genomic_DNA"/>
</dbReference>
<feature type="domain" description="MIT" evidence="2">
    <location>
        <begin position="106"/>
        <end position="167"/>
    </location>
</feature>